<dbReference type="AlphaFoldDB" id="A0A6M3KA22"/>
<gene>
    <name evidence="1" type="ORF">MM415A01050_0011</name>
    <name evidence="2" type="ORF">MM415B02380_0018</name>
</gene>
<name>A0A6M3KA22_9ZZZZ</name>
<dbReference type="EMBL" id="MT142910">
    <property type="protein sequence ID" value="QJA90409.1"/>
    <property type="molecule type" value="Genomic_DNA"/>
</dbReference>
<protein>
    <submittedName>
        <fullName evidence="1">Uncharacterized protein</fullName>
    </submittedName>
</protein>
<organism evidence="1">
    <name type="scientific">viral metagenome</name>
    <dbReference type="NCBI Taxonomy" id="1070528"/>
    <lineage>
        <taxon>unclassified sequences</taxon>
        <taxon>metagenomes</taxon>
        <taxon>organismal metagenomes</taxon>
    </lineage>
</organism>
<evidence type="ECO:0000313" key="2">
    <source>
        <dbReference type="EMBL" id="QJA90409.1"/>
    </source>
</evidence>
<reference evidence="1" key="1">
    <citation type="submission" date="2020-03" db="EMBL/GenBank/DDBJ databases">
        <title>The deep terrestrial virosphere.</title>
        <authorList>
            <person name="Holmfeldt K."/>
            <person name="Nilsson E."/>
            <person name="Simone D."/>
            <person name="Lopez-Fernandez M."/>
            <person name="Wu X."/>
            <person name="de Brujin I."/>
            <person name="Lundin D."/>
            <person name="Andersson A."/>
            <person name="Bertilsson S."/>
            <person name="Dopson M."/>
        </authorList>
    </citation>
    <scope>NUCLEOTIDE SEQUENCE</scope>
    <source>
        <strain evidence="1">MM415A01050</strain>
        <strain evidence="2">MM415B02380</strain>
    </source>
</reference>
<sequence>MIKTLDAKNKAKTKDGRDKWGIMVGGSWYNTINPGLGAVIDTLNKGDTIDVQLVDTGTWKNVEGIVKVEDVNDDVTEAVNPFEKKAADVPQSNKDVSIVRQSLSKVASVEIGGLCPAIQMVLYGGVINDDSLGAGDKAGKLIELMSYMTRKFVNDNLDFGLGK</sequence>
<dbReference type="EMBL" id="MT142343">
    <property type="protein sequence ID" value="QJA78565.1"/>
    <property type="molecule type" value="Genomic_DNA"/>
</dbReference>
<accession>A0A6M3KA22</accession>
<evidence type="ECO:0000313" key="1">
    <source>
        <dbReference type="EMBL" id="QJA78565.1"/>
    </source>
</evidence>
<proteinExistence type="predicted"/>